<feature type="transmembrane region" description="Helical" evidence="5">
    <location>
        <begin position="38"/>
        <end position="60"/>
    </location>
</feature>
<protein>
    <recommendedName>
        <fullName evidence="5">Probable membrane transporter protein</fullName>
    </recommendedName>
</protein>
<reference evidence="6" key="1">
    <citation type="submission" date="2020-03" db="EMBL/GenBank/DDBJ databases">
        <title>Genome of Pelagibius litoralis DSM 21314T.</title>
        <authorList>
            <person name="Wang G."/>
        </authorList>
    </citation>
    <scope>NUCLEOTIDE SEQUENCE</scope>
    <source>
        <strain evidence="6">DSM 21314</strain>
    </source>
</reference>
<feature type="transmembrane region" description="Helical" evidence="5">
    <location>
        <begin position="226"/>
        <end position="243"/>
    </location>
</feature>
<sequence>MIEWIAPAEVGTAAALFLIAISAATSFLTAAAGIGGGVVLIAVMAVLMPVHALIPVHGLVQIGSNAGRTAIMLRNVQWRVILLFSLGSLVGAAAGGLTAVQLPPAALNIGLGCFILWSVWGSAVSPPGRFRVVLSGVFSSFLTMFFGATGPFVSATIKTMKLGRLEHVATHAACMVAQHGIKVFAFGLLGFSYGPYAGLIVAMIASGFLGTLIGKHVLVKMTDENFHRVIAVLLSLLALRLLYEGLALLGLF</sequence>
<dbReference type="InterPro" id="IPR002781">
    <property type="entry name" value="TM_pro_TauE-like"/>
</dbReference>
<comment type="caution">
    <text evidence="6">The sequence shown here is derived from an EMBL/GenBank/DDBJ whole genome shotgun (WGS) entry which is preliminary data.</text>
</comment>
<dbReference type="EMBL" id="JAAQPH010000007">
    <property type="protein sequence ID" value="NIA69202.1"/>
    <property type="molecule type" value="Genomic_DNA"/>
</dbReference>
<organism evidence="6 7">
    <name type="scientific">Pelagibius litoralis</name>
    <dbReference type="NCBI Taxonomy" id="374515"/>
    <lineage>
        <taxon>Bacteria</taxon>
        <taxon>Pseudomonadati</taxon>
        <taxon>Pseudomonadota</taxon>
        <taxon>Alphaproteobacteria</taxon>
        <taxon>Rhodospirillales</taxon>
        <taxon>Rhodovibrionaceae</taxon>
        <taxon>Pelagibius</taxon>
    </lineage>
</organism>
<feature type="transmembrane region" description="Helical" evidence="5">
    <location>
        <begin position="132"/>
        <end position="153"/>
    </location>
</feature>
<dbReference type="PANTHER" id="PTHR43701">
    <property type="entry name" value="MEMBRANE TRANSPORTER PROTEIN MJ0441-RELATED"/>
    <property type="match status" value="1"/>
</dbReference>
<feature type="transmembrane region" description="Helical" evidence="5">
    <location>
        <begin position="80"/>
        <end position="99"/>
    </location>
</feature>
<keyword evidence="7" id="KW-1185">Reference proteome</keyword>
<evidence type="ECO:0000256" key="1">
    <source>
        <dbReference type="ARBA" id="ARBA00004141"/>
    </source>
</evidence>
<evidence type="ECO:0000313" key="6">
    <source>
        <dbReference type="EMBL" id="NIA69202.1"/>
    </source>
</evidence>
<feature type="transmembrane region" description="Helical" evidence="5">
    <location>
        <begin position="193"/>
        <end position="214"/>
    </location>
</feature>
<gene>
    <name evidence="6" type="ORF">HBA54_11435</name>
</gene>
<dbReference type="GO" id="GO:0005886">
    <property type="term" value="C:plasma membrane"/>
    <property type="evidence" value="ECO:0007669"/>
    <property type="project" value="UniProtKB-SubCell"/>
</dbReference>
<evidence type="ECO:0000256" key="3">
    <source>
        <dbReference type="ARBA" id="ARBA00022989"/>
    </source>
</evidence>
<dbReference type="RefSeq" id="WP_167224536.1">
    <property type="nucleotide sequence ID" value="NZ_JAAQPH010000007.1"/>
</dbReference>
<name>A0A967EXG9_9PROT</name>
<keyword evidence="3 5" id="KW-1133">Transmembrane helix</keyword>
<evidence type="ECO:0000256" key="5">
    <source>
        <dbReference type="RuleBase" id="RU363041"/>
    </source>
</evidence>
<dbReference type="AlphaFoldDB" id="A0A967EXG9"/>
<keyword evidence="4 5" id="KW-0472">Membrane</keyword>
<feature type="transmembrane region" description="Helical" evidence="5">
    <location>
        <begin position="105"/>
        <end position="125"/>
    </location>
</feature>
<accession>A0A967EXG9</accession>
<dbReference type="Proteomes" id="UP000761264">
    <property type="component" value="Unassembled WGS sequence"/>
</dbReference>
<dbReference type="PANTHER" id="PTHR43701:SF2">
    <property type="entry name" value="MEMBRANE TRANSPORTER PROTEIN YJNA-RELATED"/>
    <property type="match status" value="1"/>
</dbReference>
<proteinExistence type="inferred from homology"/>
<dbReference type="Pfam" id="PF01925">
    <property type="entry name" value="TauE"/>
    <property type="match status" value="1"/>
</dbReference>
<evidence type="ECO:0000256" key="2">
    <source>
        <dbReference type="ARBA" id="ARBA00022692"/>
    </source>
</evidence>
<keyword evidence="5" id="KW-1003">Cell membrane</keyword>
<evidence type="ECO:0000313" key="7">
    <source>
        <dbReference type="Proteomes" id="UP000761264"/>
    </source>
</evidence>
<comment type="subcellular location">
    <subcellularLocation>
        <location evidence="5">Cell membrane</location>
        <topology evidence="5">Multi-pass membrane protein</topology>
    </subcellularLocation>
    <subcellularLocation>
        <location evidence="1">Membrane</location>
        <topology evidence="1">Multi-pass membrane protein</topology>
    </subcellularLocation>
</comment>
<keyword evidence="2 5" id="KW-0812">Transmembrane</keyword>
<feature type="transmembrane region" description="Helical" evidence="5">
    <location>
        <begin position="12"/>
        <end position="32"/>
    </location>
</feature>
<evidence type="ECO:0000256" key="4">
    <source>
        <dbReference type="ARBA" id="ARBA00023136"/>
    </source>
</evidence>
<dbReference type="InterPro" id="IPR051598">
    <property type="entry name" value="TSUP/Inactive_protease-like"/>
</dbReference>
<comment type="similarity">
    <text evidence="5">Belongs to the 4-toluene sulfonate uptake permease (TSUP) (TC 2.A.102) family.</text>
</comment>